<protein>
    <submittedName>
        <fullName evidence="2">Uncharacterized protein</fullName>
    </submittedName>
</protein>
<feature type="region of interest" description="Disordered" evidence="1">
    <location>
        <begin position="16"/>
        <end position="77"/>
    </location>
</feature>
<dbReference type="AlphaFoldDB" id="A0AAV5DA53"/>
<dbReference type="InterPro" id="IPR011990">
    <property type="entry name" value="TPR-like_helical_dom_sf"/>
</dbReference>
<dbReference type="Pfam" id="PF00515">
    <property type="entry name" value="TPR_1"/>
    <property type="match status" value="1"/>
</dbReference>
<accession>A0AAV5DA53</accession>
<dbReference type="SUPFAM" id="SSF48452">
    <property type="entry name" value="TPR-like"/>
    <property type="match status" value="2"/>
</dbReference>
<evidence type="ECO:0000313" key="3">
    <source>
        <dbReference type="Proteomes" id="UP001054889"/>
    </source>
</evidence>
<dbReference type="PANTHER" id="PTHR46050">
    <property type="entry name" value="TPR REPEAT-CONTAINING THIOREDOXIN"/>
    <property type="match status" value="1"/>
</dbReference>
<dbReference type="EMBL" id="BQKI01000013">
    <property type="protein sequence ID" value="GJN06957.1"/>
    <property type="molecule type" value="Genomic_DNA"/>
</dbReference>
<gene>
    <name evidence="2" type="primary">ga24741</name>
    <name evidence="2" type="ORF">PR202_ga24741</name>
</gene>
<name>A0AAV5DA53_ELECO</name>
<dbReference type="PANTHER" id="PTHR46050:SF28">
    <property type="entry name" value="OS01G0218200 PROTEIN"/>
    <property type="match status" value="1"/>
</dbReference>
<keyword evidence="3" id="KW-1185">Reference proteome</keyword>
<dbReference type="Gene3D" id="1.25.40.10">
    <property type="entry name" value="Tetratricopeptide repeat domain"/>
    <property type="match status" value="1"/>
</dbReference>
<dbReference type="InterPro" id="IPR044534">
    <property type="entry name" value="TTL1-4"/>
</dbReference>
<dbReference type="GO" id="GO:0005737">
    <property type="term" value="C:cytoplasm"/>
    <property type="evidence" value="ECO:0007669"/>
    <property type="project" value="TreeGrafter"/>
</dbReference>
<sequence length="341" mass="37315">MTPAYAEELKRAATISTRRAASRRHSGSTTARWPYARTTPLVGATAPPRSLASAASVRPSKTARRRSGSIRRTAAHTSASRPCMSVMLKLFLHSSRLGHIEDALKHLSLASPQPDPSELHKLQTVEKHVRSVLDARKAGEWKTVLRESDAAIASGADSSALLLAAKAEALLPLNLLDEAHSTISSASKLDYTYSCSSETKFCGFLANAYLFYVHAQVDMALGRFHDAVSSIDKARIKDPGNTEVVTMHNKVKAVARARSLGNELFNSGKFSEACLAYGEGLKQHPTNKVLYCNRAACWFKLGQWEKSIQDCNEALKIYPNYTKASLRRAASYAKVPYSLHP</sequence>
<organism evidence="2 3">
    <name type="scientific">Eleusine coracana subsp. coracana</name>
    <dbReference type="NCBI Taxonomy" id="191504"/>
    <lineage>
        <taxon>Eukaryota</taxon>
        <taxon>Viridiplantae</taxon>
        <taxon>Streptophyta</taxon>
        <taxon>Embryophyta</taxon>
        <taxon>Tracheophyta</taxon>
        <taxon>Spermatophyta</taxon>
        <taxon>Magnoliopsida</taxon>
        <taxon>Liliopsida</taxon>
        <taxon>Poales</taxon>
        <taxon>Poaceae</taxon>
        <taxon>PACMAD clade</taxon>
        <taxon>Chloridoideae</taxon>
        <taxon>Cynodonteae</taxon>
        <taxon>Eleusininae</taxon>
        <taxon>Eleusine</taxon>
    </lineage>
</organism>
<dbReference type="SMART" id="SM00028">
    <property type="entry name" value="TPR"/>
    <property type="match status" value="3"/>
</dbReference>
<dbReference type="Proteomes" id="UP001054889">
    <property type="component" value="Unassembled WGS sequence"/>
</dbReference>
<proteinExistence type="predicted"/>
<evidence type="ECO:0000256" key="1">
    <source>
        <dbReference type="SAM" id="MobiDB-lite"/>
    </source>
</evidence>
<reference evidence="2" key="1">
    <citation type="journal article" date="2018" name="DNA Res.">
        <title>Multiple hybrid de novo genome assembly of finger millet, an orphan allotetraploid crop.</title>
        <authorList>
            <person name="Hatakeyama M."/>
            <person name="Aluri S."/>
            <person name="Balachadran M.T."/>
            <person name="Sivarajan S.R."/>
            <person name="Patrignani A."/>
            <person name="Gruter S."/>
            <person name="Poveda L."/>
            <person name="Shimizu-Inatsugi R."/>
            <person name="Baeten J."/>
            <person name="Francoijs K.J."/>
            <person name="Nataraja K.N."/>
            <person name="Reddy Y.A.N."/>
            <person name="Phadnis S."/>
            <person name="Ravikumar R.L."/>
            <person name="Schlapbach R."/>
            <person name="Sreeman S.M."/>
            <person name="Shimizu K.K."/>
        </authorList>
    </citation>
    <scope>NUCLEOTIDE SEQUENCE</scope>
</reference>
<dbReference type="InterPro" id="IPR019734">
    <property type="entry name" value="TPR_rpt"/>
</dbReference>
<evidence type="ECO:0000313" key="2">
    <source>
        <dbReference type="EMBL" id="GJN06957.1"/>
    </source>
</evidence>
<comment type="caution">
    <text evidence="2">The sequence shown here is derived from an EMBL/GenBank/DDBJ whole genome shotgun (WGS) entry which is preliminary data.</text>
</comment>
<reference evidence="2" key="2">
    <citation type="submission" date="2021-12" db="EMBL/GenBank/DDBJ databases">
        <title>Resequencing data analysis of finger millet.</title>
        <authorList>
            <person name="Hatakeyama M."/>
            <person name="Aluri S."/>
            <person name="Balachadran M.T."/>
            <person name="Sivarajan S.R."/>
            <person name="Poveda L."/>
            <person name="Shimizu-Inatsugi R."/>
            <person name="Schlapbach R."/>
            <person name="Sreeman S.M."/>
            <person name="Shimizu K.K."/>
        </authorList>
    </citation>
    <scope>NUCLEOTIDE SEQUENCE</scope>
</reference>